<dbReference type="EMBL" id="FOGD01000001">
    <property type="protein sequence ID" value="SEQ46365.1"/>
    <property type="molecule type" value="Genomic_DNA"/>
</dbReference>
<evidence type="ECO:0000256" key="3">
    <source>
        <dbReference type="ARBA" id="ARBA00022475"/>
    </source>
</evidence>
<sequence length="144" mass="15525">MNFRPRQKEEPEINLIPFIDVLLVILIFLMLTTTYSKFTEMQLTLPVADTEQMRDRPKEIIVAVAADGRYAVNKMVVNGKGVDSMASALRNAAKSQSGSIIVISADATATHQAVITVMEAARRAGLTQITFATQSSASAGVGNP</sequence>
<dbReference type="STRING" id="180197.SAMN02982919_00745"/>
<dbReference type="GO" id="GO:0005886">
    <property type="term" value="C:plasma membrane"/>
    <property type="evidence" value="ECO:0007669"/>
    <property type="project" value="UniProtKB-SubCell"/>
</dbReference>
<evidence type="ECO:0000256" key="1">
    <source>
        <dbReference type="ARBA" id="ARBA00004162"/>
    </source>
</evidence>
<evidence type="ECO:0000256" key="6">
    <source>
        <dbReference type="ARBA" id="ARBA00023136"/>
    </source>
</evidence>
<keyword evidence="5 8" id="KW-1133">Transmembrane helix</keyword>
<evidence type="ECO:0000256" key="5">
    <source>
        <dbReference type="ARBA" id="ARBA00022989"/>
    </source>
</evidence>
<proteinExistence type="inferred from homology"/>
<dbReference type="InterPro" id="IPR003400">
    <property type="entry name" value="ExbD"/>
</dbReference>
<evidence type="ECO:0000256" key="7">
    <source>
        <dbReference type="RuleBase" id="RU003879"/>
    </source>
</evidence>
<dbReference type="GO" id="GO:0022857">
    <property type="term" value="F:transmembrane transporter activity"/>
    <property type="evidence" value="ECO:0007669"/>
    <property type="project" value="InterPro"/>
</dbReference>
<feature type="transmembrane region" description="Helical" evidence="8">
    <location>
        <begin position="15"/>
        <end position="35"/>
    </location>
</feature>
<accession>A0A1H9G8A4</accession>
<dbReference type="Pfam" id="PF02472">
    <property type="entry name" value="ExbD"/>
    <property type="match status" value="1"/>
</dbReference>
<keyword evidence="4 7" id="KW-0812">Transmembrane</keyword>
<keyword evidence="3" id="KW-1003">Cell membrane</keyword>
<keyword evidence="7" id="KW-0653">Protein transport</keyword>
<keyword evidence="10" id="KW-1185">Reference proteome</keyword>
<dbReference type="Gene3D" id="3.30.420.270">
    <property type="match status" value="1"/>
</dbReference>
<dbReference type="Proteomes" id="UP000199766">
    <property type="component" value="Unassembled WGS sequence"/>
</dbReference>
<organism evidence="9 10">
    <name type="scientific">Giesbergeria anulus</name>
    <dbReference type="NCBI Taxonomy" id="180197"/>
    <lineage>
        <taxon>Bacteria</taxon>
        <taxon>Pseudomonadati</taxon>
        <taxon>Pseudomonadota</taxon>
        <taxon>Betaproteobacteria</taxon>
        <taxon>Burkholderiales</taxon>
        <taxon>Comamonadaceae</taxon>
        <taxon>Giesbergeria</taxon>
    </lineage>
</organism>
<evidence type="ECO:0000256" key="2">
    <source>
        <dbReference type="ARBA" id="ARBA00005811"/>
    </source>
</evidence>
<protein>
    <submittedName>
        <fullName evidence="9">Biopolymer transport protein ExbD</fullName>
    </submittedName>
</protein>
<reference evidence="9 10" key="1">
    <citation type="submission" date="2016-10" db="EMBL/GenBank/DDBJ databases">
        <authorList>
            <person name="de Groot N.N."/>
        </authorList>
    </citation>
    <scope>NUCLEOTIDE SEQUENCE [LARGE SCALE GENOMIC DNA]</scope>
    <source>
        <strain evidence="9 10">ATCC 35958</strain>
    </source>
</reference>
<keyword evidence="6 8" id="KW-0472">Membrane</keyword>
<dbReference type="RefSeq" id="WP_091452848.1">
    <property type="nucleotide sequence ID" value="NZ_FOGD01000001.1"/>
</dbReference>
<evidence type="ECO:0000313" key="10">
    <source>
        <dbReference type="Proteomes" id="UP000199766"/>
    </source>
</evidence>
<name>A0A1H9G8A4_9BURK</name>
<evidence type="ECO:0000256" key="4">
    <source>
        <dbReference type="ARBA" id="ARBA00022692"/>
    </source>
</evidence>
<gene>
    <name evidence="9" type="ORF">SAMN02982919_00745</name>
</gene>
<comment type="subcellular location">
    <subcellularLocation>
        <location evidence="1">Cell membrane</location>
        <topology evidence="1">Single-pass membrane protein</topology>
    </subcellularLocation>
    <subcellularLocation>
        <location evidence="7">Cell membrane</location>
        <topology evidence="7">Single-pass type II membrane protein</topology>
    </subcellularLocation>
</comment>
<evidence type="ECO:0000313" key="9">
    <source>
        <dbReference type="EMBL" id="SEQ46365.1"/>
    </source>
</evidence>
<comment type="similarity">
    <text evidence="2 7">Belongs to the ExbD/TolR family.</text>
</comment>
<dbReference type="PANTHER" id="PTHR30558">
    <property type="entry name" value="EXBD MEMBRANE COMPONENT OF PMF-DRIVEN MACROMOLECULE IMPORT SYSTEM"/>
    <property type="match status" value="1"/>
</dbReference>
<dbReference type="GO" id="GO:0015031">
    <property type="term" value="P:protein transport"/>
    <property type="evidence" value="ECO:0007669"/>
    <property type="project" value="UniProtKB-KW"/>
</dbReference>
<dbReference type="PANTHER" id="PTHR30558:SF3">
    <property type="entry name" value="BIOPOLYMER TRANSPORT PROTEIN EXBD-RELATED"/>
    <property type="match status" value="1"/>
</dbReference>
<keyword evidence="7" id="KW-0813">Transport</keyword>
<evidence type="ECO:0000256" key="8">
    <source>
        <dbReference type="SAM" id="Phobius"/>
    </source>
</evidence>
<dbReference type="OrthoDB" id="424972at2"/>
<dbReference type="AlphaFoldDB" id="A0A1H9G8A4"/>